<dbReference type="Gene3D" id="3.40.960.10">
    <property type="entry name" value="VSR Endonuclease"/>
    <property type="match status" value="1"/>
</dbReference>
<dbReference type="eggNOG" id="COG2852">
    <property type="taxonomic scope" value="Bacteria"/>
</dbReference>
<dbReference type="PANTHER" id="PTHR38590">
    <property type="entry name" value="BLL0828 PROTEIN"/>
    <property type="match status" value="1"/>
</dbReference>
<evidence type="ECO:0000259" key="1">
    <source>
        <dbReference type="Pfam" id="PF04480"/>
    </source>
</evidence>
<proteinExistence type="predicted"/>
<dbReference type="SUPFAM" id="SSF52980">
    <property type="entry name" value="Restriction endonuclease-like"/>
    <property type="match status" value="1"/>
</dbReference>
<organism evidence="2">
    <name type="scientific">Geobacter sp. (strain M21)</name>
    <dbReference type="NCBI Taxonomy" id="443144"/>
    <lineage>
        <taxon>Bacteria</taxon>
        <taxon>Pseudomonadati</taxon>
        <taxon>Thermodesulfobacteriota</taxon>
        <taxon>Desulfuromonadia</taxon>
        <taxon>Geobacterales</taxon>
        <taxon>Geobacteraceae</taxon>
        <taxon>Geobacter</taxon>
    </lineage>
</organism>
<accession>C6E5X6</accession>
<evidence type="ECO:0000313" key="2">
    <source>
        <dbReference type="EMBL" id="ACT17735.1"/>
    </source>
</evidence>
<dbReference type="PANTHER" id="PTHR38590:SF1">
    <property type="entry name" value="BLL0828 PROTEIN"/>
    <property type="match status" value="1"/>
</dbReference>
<gene>
    <name evidence="2" type="ordered locus">GM21_1681</name>
</gene>
<sequence length="117" mass="13798">MLRNACTKAERVLWHHLRRSQLEGVKFRRQQPVEDYITDFLSFKPRIVVELDGGQHAEAREHDAQRDQCLRRNGFTVLRFWNNDIFNNMEGVLEVIREQCLKHPPPPPDPLPRGEGE</sequence>
<feature type="domain" description="DUF559" evidence="1">
    <location>
        <begin position="2"/>
        <end position="99"/>
    </location>
</feature>
<name>C6E5X6_GEOSM</name>
<dbReference type="Pfam" id="PF04480">
    <property type="entry name" value="DUF559"/>
    <property type="match status" value="1"/>
</dbReference>
<dbReference type="EMBL" id="CP001661">
    <property type="protein sequence ID" value="ACT17735.1"/>
    <property type="molecule type" value="Genomic_DNA"/>
</dbReference>
<dbReference type="HOGENOM" id="CLU_107928_2_0_7"/>
<dbReference type="STRING" id="443144.GM21_1681"/>
<dbReference type="InterPro" id="IPR007569">
    <property type="entry name" value="DUF559"/>
</dbReference>
<dbReference type="AlphaFoldDB" id="C6E5X6"/>
<dbReference type="CDD" id="cd01038">
    <property type="entry name" value="Endonuclease_DUF559"/>
    <property type="match status" value="1"/>
</dbReference>
<dbReference type="KEGG" id="gem:GM21_1681"/>
<dbReference type="InterPro" id="IPR047216">
    <property type="entry name" value="Endonuclease_DUF559_bact"/>
</dbReference>
<dbReference type="InterPro" id="IPR011335">
    <property type="entry name" value="Restrct_endonuc-II-like"/>
</dbReference>
<reference evidence="2" key="1">
    <citation type="submission" date="2009-07" db="EMBL/GenBank/DDBJ databases">
        <title>Complete sequence of Geobacter sp. M21.</title>
        <authorList>
            <consortium name="US DOE Joint Genome Institute"/>
            <person name="Lucas S."/>
            <person name="Copeland A."/>
            <person name="Lapidus A."/>
            <person name="Glavina del Rio T."/>
            <person name="Dalin E."/>
            <person name="Tice H."/>
            <person name="Bruce D."/>
            <person name="Goodwin L."/>
            <person name="Pitluck S."/>
            <person name="Saunders E."/>
            <person name="Brettin T."/>
            <person name="Detter J.C."/>
            <person name="Han C."/>
            <person name="Larimer F."/>
            <person name="Land M."/>
            <person name="Hauser L."/>
            <person name="Kyrpides N."/>
            <person name="Ovchinnikova G."/>
            <person name="Lovley D."/>
        </authorList>
    </citation>
    <scope>NUCLEOTIDE SEQUENCE [LARGE SCALE GENOMIC DNA]</scope>
    <source>
        <strain evidence="2">M21</strain>
    </source>
</reference>
<protein>
    <recommendedName>
        <fullName evidence="1">DUF559 domain-containing protein</fullName>
    </recommendedName>
</protein>